<protein>
    <submittedName>
        <fullName evidence="1">Uncharacterized protein</fullName>
    </submittedName>
</protein>
<proteinExistence type="predicted"/>
<dbReference type="RefSeq" id="WP_050118730.1">
    <property type="nucleotide sequence ID" value="NZ_CAWMAB010000003.1"/>
</dbReference>
<organism evidence="1 2">
    <name type="scientific">Yersinia kristensenii</name>
    <dbReference type="NCBI Taxonomy" id="28152"/>
    <lineage>
        <taxon>Bacteria</taxon>
        <taxon>Pseudomonadati</taxon>
        <taxon>Pseudomonadota</taxon>
        <taxon>Gammaproteobacteria</taxon>
        <taxon>Enterobacterales</taxon>
        <taxon>Yersiniaceae</taxon>
        <taxon>Yersinia</taxon>
    </lineage>
</organism>
<sequence>MSTMTQIDYAKHAGVDRKTVSRWIKAGKYIVLDGDLVNVEESDKAVATLRDSKDPRTKNASKKRTVKVTGADIDDSTDETIKEIMLANGVEWTREEASRVKENYLALLTKLEFEKEDGQLVELTVAEGILFDAFRAQRDAWMNWPSRVAPLMAADLDVPADRMTEVLLEYVHKHISGLGEPEFNAEQT</sequence>
<evidence type="ECO:0000313" key="2">
    <source>
        <dbReference type="Proteomes" id="UP000045824"/>
    </source>
</evidence>
<dbReference type="AlphaFoldDB" id="A0A0T9KZ86"/>
<name>A0A0T9KZ86_YERKR</name>
<reference evidence="1 2" key="1">
    <citation type="submission" date="2015-03" db="EMBL/GenBank/DDBJ databases">
        <authorList>
            <person name="Murphy D."/>
        </authorList>
    </citation>
    <scope>NUCLEOTIDE SEQUENCE [LARGE SCALE GENOMIC DNA]</scope>
    <source>
        <strain evidence="1 2">FCF326</strain>
    </source>
</reference>
<accession>A0A0T9KZ86</accession>
<dbReference type="Proteomes" id="UP000045824">
    <property type="component" value="Unassembled WGS sequence"/>
</dbReference>
<evidence type="ECO:0000313" key="1">
    <source>
        <dbReference type="EMBL" id="CNE42762.1"/>
    </source>
</evidence>
<gene>
    <name evidence="1" type="ORF">ERS008491_01260</name>
</gene>
<dbReference type="EMBL" id="CPYI01000003">
    <property type="protein sequence ID" value="CNE42762.1"/>
    <property type="molecule type" value="Genomic_DNA"/>
</dbReference>